<gene>
    <name evidence="3" type="ORF">IAD28_04310</name>
</gene>
<dbReference type="Pfam" id="PF03413">
    <property type="entry name" value="PepSY"/>
    <property type="match status" value="4"/>
</dbReference>
<comment type="caution">
    <text evidence="3">The sequence shown here is derived from an EMBL/GenBank/DDBJ whole genome shotgun (WGS) entry which is preliminary data.</text>
</comment>
<dbReference type="Proteomes" id="UP000823960">
    <property type="component" value="Unassembled WGS sequence"/>
</dbReference>
<protein>
    <submittedName>
        <fullName evidence="3">PepSY domain-containing protein</fullName>
    </submittedName>
</protein>
<dbReference type="Gene3D" id="3.10.450.40">
    <property type="match status" value="5"/>
</dbReference>
<reference evidence="3" key="1">
    <citation type="submission" date="2020-10" db="EMBL/GenBank/DDBJ databases">
        <authorList>
            <person name="Gilroy R."/>
        </authorList>
    </citation>
    <scope>NUCLEOTIDE SEQUENCE</scope>
    <source>
        <strain evidence="3">1370</strain>
    </source>
</reference>
<reference evidence="3" key="2">
    <citation type="journal article" date="2021" name="PeerJ">
        <title>Extensive microbial diversity within the chicken gut microbiome revealed by metagenomics and culture.</title>
        <authorList>
            <person name="Gilroy R."/>
            <person name="Ravi A."/>
            <person name="Getino M."/>
            <person name="Pursley I."/>
            <person name="Horton D.L."/>
            <person name="Alikhan N.F."/>
            <person name="Baker D."/>
            <person name="Gharbi K."/>
            <person name="Hall N."/>
            <person name="Watson M."/>
            <person name="Adriaenssens E.M."/>
            <person name="Foster-Nyarko E."/>
            <person name="Jarju S."/>
            <person name="Secka A."/>
            <person name="Antonio M."/>
            <person name="Oren A."/>
            <person name="Chaudhuri R.R."/>
            <person name="La Ragione R."/>
            <person name="Hildebrand F."/>
            <person name="Pallen M.J."/>
        </authorList>
    </citation>
    <scope>NUCLEOTIDE SEQUENCE</scope>
    <source>
        <strain evidence="3">1370</strain>
    </source>
</reference>
<feature type="region of interest" description="Disordered" evidence="1">
    <location>
        <begin position="173"/>
        <end position="193"/>
    </location>
</feature>
<feature type="domain" description="PepSY" evidence="2">
    <location>
        <begin position="197"/>
        <end position="259"/>
    </location>
</feature>
<evidence type="ECO:0000256" key="1">
    <source>
        <dbReference type="SAM" id="MobiDB-lite"/>
    </source>
</evidence>
<organism evidence="3 4">
    <name type="scientific">Candidatus Faeciplasma avium</name>
    <dbReference type="NCBI Taxonomy" id="2840798"/>
    <lineage>
        <taxon>Bacteria</taxon>
        <taxon>Bacillati</taxon>
        <taxon>Bacillota</taxon>
        <taxon>Clostridia</taxon>
        <taxon>Eubacteriales</taxon>
        <taxon>Oscillospiraceae</taxon>
        <taxon>Oscillospiraceae incertae sedis</taxon>
        <taxon>Candidatus Faeciplasma</taxon>
    </lineage>
</organism>
<evidence type="ECO:0000259" key="2">
    <source>
        <dbReference type="Pfam" id="PF03413"/>
    </source>
</evidence>
<sequence length="510" mass="55101">MSIMNSIKTFVSGHKKAVIAAVSTIGAVAVVSGGVFAGYVIKERSSLIGTGEAERIALLDSGVELSNARFTKTELDFDDGGYVYEVEFYTDDCEYEYKVSAKDGRILEKETEGYRINQSQPSQSQTAGETLDNTPAVTAQEPWPAVSPDDGVNQSQEINGSQEIEPAVTVSAPVASDSTPAADSSASAGSQTASSNVSLDYAKEVALADCGLTAGQVTFTKAKLDYDDGIAVYDVEFYTDDVKYEYEVAAQGGDIVKSEYKLRGGISSSGGTAIGLDRAKEIALADSGEDALSVVWTETETDYDDGVMVYELEFYCNGNKHEYCIHSTSGVILERKHERHSSSGSHHSHSSTNQTGTGVQSADLELAKSSALLDAGLSSAGSGVSFTKATLSRDDGRRVYEIEFYDSDYKYEYKLDAEASGGVYPVIEAEYERFSRLSNGSEITYDQAKAIAAGYSGYSVSELSFEEVELDYDDGVRLYEIKFYSPEYEFECEISQNGGELISLEKEALR</sequence>
<accession>A0A9D1NRH8</accession>
<proteinExistence type="predicted"/>
<name>A0A9D1NRH8_9FIRM</name>
<dbReference type="AlphaFoldDB" id="A0A9D1NRH8"/>
<evidence type="ECO:0000313" key="3">
    <source>
        <dbReference type="EMBL" id="HIV10896.1"/>
    </source>
</evidence>
<feature type="domain" description="PepSY" evidence="2">
    <location>
        <begin position="443"/>
        <end position="503"/>
    </location>
</feature>
<dbReference type="EMBL" id="DVOL01000058">
    <property type="protein sequence ID" value="HIV10896.1"/>
    <property type="molecule type" value="Genomic_DNA"/>
</dbReference>
<feature type="domain" description="PepSY" evidence="2">
    <location>
        <begin position="71"/>
        <end position="110"/>
    </location>
</feature>
<evidence type="ECO:0000313" key="4">
    <source>
        <dbReference type="Proteomes" id="UP000823960"/>
    </source>
</evidence>
<feature type="domain" description="PepSY" evidence="2">
    <location>
        <begin position="274"/>
        <end position="335"/>
    </location>
</feature>
<dbReference type="InterPro" id="IPR025711">
    <property type="entry name" value="PepSY"/>
</dbReference>
<feature type="region of interest" description="Disordered" evidence="1">
    <location>
        <begin position="335"/>
        <end position="358"/>
    </location>
</feature>